<sequence length="468" mass="50671">MTYLRRTLVTVLVALLLGALFSAAPAAAENRWRTHEGTIDGADFLVKVPKRWNGTLVLYSHGLYVEPWKPERIMLATRPETEEWLLGQGYALAASNYKGVFGHAIEEALTDQIALLDWFQATVGRPRRTVTSGMSMGAVISLKLAENNPGRFDGVLTQCGEYDVNGTWNSALDMLFALKTLLAPDADIDLVRPRDPQAAQAALEAVVAEAQKTDAGRARIALAGALGAIPGWALAHEPEPTVPADRLAQQALWVTGAYLYGYGPAARPEIERRAGGNPSSNTGIDYRRQLTRSTGLDLVRHAYRAGGMDPEADLDRLAAAPRISADPEARAYLHRHTVARGTTPSPVLTAHTTGDGGAVAGQARWYGDQVRRNGDPGLLRQTYVSRGGHCSFNAAEEIVLLRTLLSRVDDGRWPSTDPRRLTAAATALGSAYRLVPDLFDPQGGEKAMSPLFTRFTPPAHPRPSSESR</sequence>
<dbReference type="AlphaFoldDB" id="M2ZCM7"/>
<keyword evidence="2" id="KW-0732">Signal</keyword>
<evidence type="ECO:0000313" key="5">
    <source>
        <dbReference type="Proteomes" id="UP000054226"/>
    </source>
</evidence>
<evidence type="ECO:0000313" key="4">
    <source>
        <dbReference type="EMBL" id="EME58658.1"/>
    </source>
</evidence>
<proteinExistence type="predicted"/>
<feature type="signal peptide" evidence="2">
    <location>
        <begin position="1"/>
        <end position="26"/>
    </location>
</feature>
<organism evidence="4 5">
    <name type="scientific">Amycolatopsis decaplanina DSM 44594</name>
    <dbReference type="NCBI Taxonomy" id="1284240"/>
    <lineage>
        <taxon>Bacteria</taxon>
        <taxon>Bacillati</taxon>
        <taxon>Actinomycetota</taxon>
        <taxon>Actinomycetes</taxon>
        <taxon>Pseudonocardiales</taxon>
        <taxon>Pseudonocardiaceae</taxon>
        <taxon>Amycolatopsis</taxon>
    </lineage>
</organism>
<comment type="caution">
    <text evidence="4">The sequence shown here is derived from an EMBL/GenBank/DDBJ whole genome shotgun (WGS) entry which is preliminary data.</text>
</comment>
<dbReference type="SUPFAM" id="SSF53474">
    <property type="entry name" value="alpha/beta-Hydrolases"/>
    <property type="match status" value="1"/>
</dbReference>
<dbReference type="InterPro" id="IPR045556">
    <property type="entry name" value="DUF6351"/>
</dbReference>
<feature type="chain" id="PRO_5039221098" description="DUF6351 domain-containing protein" evidence="2">
    <location>
        <begin position="27"/>
        <end position="468"/>
    </location>
</feature>
<evidence type="ECO:0000259" key="3">
    <source>
        <dbReference type="Pfam" id="PF19878"/>
    </source>
</evidence>
<dbReference type="RefSeq" id="WP_007031614.1">
    <property type="nucleotide sequence ID" value="NZ_AOHO01000055.1"/>
</dbReference>
<accession>M2ZCM7</accession>
<name>M2ZCM7_9PSEU</name>
<dbReference type="Proteomes" id="UP000054226">
    <property type="component" value="Unassembled WGS sequence"/>
</dbReference>
<gene>
    <name evidence="4" type="ORF">H074_18803</name>
</gene>
<dbReference type="InterPro" id="IPR029058">
    <property type="entry name" value="AB_hydrolase_fold"/>
</dbReference>
<dbReference type="PATRIC" id="fig|1284240.4.peg.3819"/>
<evidence type="ECO:0000256" key="1">
    <source>
        <dbReference type="SAM" id="MobiDB-lite"/>
    </source>
</evidence>
<reference evidence="4 5" key="1">
    <citation type="journal article" date="2013" name="Genome Announc.">
        <title>Draft Genome Sequence of Amycolatopsis decaplanina Strain DSM 44594T.</title>
        <authorList>
            <person name="Kaur N."/>
            <person name="Kumar S."/>
            <person name="Bala M."/>
            <person name="Raghava G.P."/>
            <person name="Mayilraj S."/>
        </authorList>
    </citation>
    <scope>NUCLEOTIDE SEQUENCE [LARGE SCALE GENOMIC DNA]</scope>
    <source>
        <strain evidence="4 5">DSM 44594</strain>
    </source>
</reference>
<dbReference type="Pfam" id="PF19878">
    <property type="entry name" value="DUF6351"/>
    <property type="match status" value="1"/>
</dbReference>
<feature type="domain" description="DUF6351" evidence="3">
    <location>
        <begin position="47"/>
        <end position="286"/>
    </location>
</feature>
<dbReference type="Gene3D" id="3.40.50.1820">
    <property type="entry name" value="alpha/beta hydrolase"/>
    <property type="match status" value="1"/>
</dbReference>
<protein>
    <recommendedName>
        <fullName evidence="3">DUF6351 domain-containing protein</fullName>
    </recommendedName>
</protein>
<feature type="region of interest" description="Disordered" evidence="1">
    <location>
        <begin position="446"/>
        <end position="468"/>
    </location>
</feature>
<dbReference type="EMBL" id="AOHO01000055">
    <property type="protein sequence ID" value="EME58658.1"/>
    <property type="molecule type" value="Genomic_DNA"/>
</dbReference>
<evidence type="ECO:0000256" key="2">
    <source>
        <dbReference type="SAM" id="SignalP"/>
    </source>
</evidence>
<keyword evidence="5" id="KW-1185">Reference proteome</keyword>